<dbReference type="CDD" id="cd10428">
    <property type="entry name" value="LFG_like"/>
    <property type="match status" value="1"/>
</dbReference>
<comment type="similarity">
    <text evidence="5">Belongs to the BI1 family.</text>
</comment>
<feature type="transmembrane region" description="Helical" evidence="5">
    <location>
        <begin position="275"/>
        <end position="297"/>
    </location>
</feature>
<evidence type="ECO:0000256" key="5">
    <source>
        <dbReference type="RuleBase" id="RU004379"/>
    </source>
</evidence>
<evidence type="ECO:0000256" key="6">
    <source>
        <dbReference type="SAM" id="MobiDB-lite"/>
    </source>
</evidence>
<dbReference type="Ensembl" id="ENSLACT00000025679.1">
    <property type="protein sequence ID" value="ENSLACP00000022825.1"/>
    <property type="gene ID" value="ENSLACG00000022164.1"/>
</dbReference>
<dbReference type="GeneTree" id="ENSGT01050000244890"/>
<reference evidence="8" key="1">
    <citation type="submission" date="2011-08" db="EMBL/GenBank/DDBJ databases">
        <title>The draft genome of Latimeria chalumnae.</title>
        <authorList>
            <person name="Di Palma F."/>
            <person name="Alfoldi J."/>
            <person name="Johnson J."/>
            <person name="Berlin A."/>
            <person name="Gnerre S."/>
            <person name="Jaffe D."/>
            <person name="MacCallum I."/>
            <person name="Young S."/>
            <person name="Walker B.J."/>
            <person name="Lander E."/>
            <person name="Lindblad-Toh K."/>
        </authorList>
    </citation>
    <scope>NUCLEOTIDE SEQUENCE [LARGE SCALE GENOMIC DNA]</scope>
    <source>
        <strain evidence="8">Wild caught</strain>
    </source>
</reference>
<dbReference type="AlphaFoldDB" id="M3XJB9"/>
<sequence length="301" mass="34006">MDKNQPARDEVPPYPAQQGARYLPQFQHQQDYPPPAQVYPPLPEGFPPAQPQQDFMGGPPGSLQDAPPAYESSLDNTTALLFSDKAIRRAFIRKVYLTLMVQLLITVGIICMFIYWQTLKLWVLDNYWFTYTLLVVTFVLLLILVCCDTVRRKVPLNFIFLGLFTVAEGLMLGAISAFYNADAVMWAIGATAFVTFGLSLFALQTKWDFTMFTGVLCTIGLVLLAFAILCAIIRSLWLQIVYASVGTLVFALYLVVDTQLMLGGNHKYSLNPEEYIFAALNLYLDIINMFLFLLQIFQLCE</sequence>
<keyword evidence="8" id="KW-1185">Reference proteome</keyword>
<feature type="compositionally biased region" description="Basic and acidic residues" evidence="6">
    <location>
        <begin position="1"/>
        <end position="11"/>
    </location>
</feature>
<dbReference type="Pfam" id="PF01027">
    <property type="entry name" value="Bax1-I"/>
    <property type="match status" value="1"/>
</dbReference>
<dbReference type="OrthoDB" id="7933078at2759"/>
<organism evidence="7 8">
    <name type="scientific">Latimeria chalumnae</name>
    <name type="common">Coelacanth</name>
    <dbReference type="NCBI Taxonomy" id="7897"/>
    <lineage>
        <taxon>Eukaryota</taxon>
        <taxon>Metazoa</taxon>
        <taxon>Chordata</taxon>
        <taxon>Craniata</taxon>
        <taxon>Vertebrata</taxon>
        <taxon>Euteleostomi</taxon>
        <taxon>Coelacanthiformes</taxon>
        <taxon>Coelacanthidae</taxon>
        <taxon>Latimeria</taxon>
    </lineage>
</organism>
<evidence type="ECO:0000313" key="7">
    <source>
        <dbReference type="Ensembl" id="ENSLACP00000022825.1"/>
    </source>
</evidence>
<gene>
    <name evidence="7" type="primary">ZGC:110410</name>
</gene>
<evidence type="ECO:0000256" key="4">
    <source>
        <dbReference type="ARBA" id="ARBA00023136"/>
    </source>
</evidence>
<dbReference type="EMBL" id="AFYH01132950">
    <property type="status" value="NOT_ANNOTATED_CDS"/>
    <property type="molecule type" value="Genomic_DNA"/>
</dbReference>
<keyword evidence="4 5" id="KW-0472">Membrane</keyword>
<reference evidence="7" key="2">
    <citation type="submission" date="2025-08" db="UniProtKB">
        <authorList>
            <consortium name="Ensembl"/>
        </authorList>
    </citation>
    <scope>IDENTIFICATION</scope>
</reference>
<comment type="subcellular location">
    <subcellularLocation>
        <location evidence="1">Membrane</location>
        <topology evidence="1">Multi-pass membrane protein</topology>
    </subcellularLocation>
</comment>
<evidence type="ECO:0000256" key="3">
    <source>
        <dbReference type="ARBA" id="ARBA00022989"/>
    </source>
</evidence>
<dbReference type="GO" id="GO:0016020">
    <property type="term" value="C:membrane"/>
    <property type="evidence" value="ECO:0007669"/>
    <property type="project" value="UniProtKB-SubCell"/>
</dbReference>
<feature type="transmembrane region" description="Helical" evidence="5">
    <location>
        <begin position="240"/>
        <end position="263"/>
    </location>
</feature>
<feature type="transmembrane region" description="Helical" evidence="5">
    <location>
        <begin position="128"/>
        <end position="146"/>
    </location>
</feature>
<evidence type="ECO:0000256" key="1">
    <source>
        <dbReference type="ARBA" id="ARBA00004141"/>
    </source>
</evidence>
<feature type="transmembrane region" description="Helical" evidence="5">
    <location>
        <begin position="215"/>
        <end position="234"/>
    </location>
</feature>
<dbReference type="OMA" id="NPWFTYA"/>
<dbReference type="InParanoid" id="M3XJB9"/>
<dbReference type="EMBL" id="AFYH01132951">
    <property type="status" value="NOT_ANNOTATED_CDS"/>
    <property type="molecule type" value="Genomic_DNA"/>
</dbReference>
<protein>
    <submittedName>
        <fullName evidence="7">Zgc:110410</fullName>
    </submittedName>
</protein>
<evidence type="ECO:0000313" key="8">
    <source>
        <dbReference type="Proteomes" id="UP000008672"/>
    </source>
</evidence>
<feature type="transmembrane region" description="Helical" evidence="5">
    <location>
        <begin position="158"/>
        <end position="179"/>
    </location>
</feature>
<dbReference type="EMBL" id="AFYH01132949">
    <property type="status" value="NOT_ANNOTATED_CDS"/>
    <property type="molecule type" value="Genomic_DNA"/>
</dbReference>
<dbReference type="InterPro" id="IPR006214">
    <property type="entry name" value="Bax_inhibitor_1-related"/>
</dbReference>
<dbReference type="PANTHER" id="PTHR23291:SF47">
    <property type="entry name" value="TRANSMEMBRANE BAX INHIBITOR MOTIF CONTAINING 7"/>
    <property type="match status" value="1"/>
</dbReference>
<reference evidence="7" key="3">
    <citation type="submission" date="2025-09" db="UniProtKB">
        <authorList>
            <consortium name="Ensembl"/>
        </authorList>
    </citation>
    <scope>IDENTIFICATION</scope>
</reference>
<proteinExistence type="inferred from homology"/>
<keyword evidence="2 5" id="KW-0812">Transmembrane</keyword>
<dbReference type="Proteomes" id="UP000008672">
    <property type="component" value="Unassembled WGS sequence"/>
</dbReference>
<dbReference type="HOGENOM" id="CLU_058671_3_0_1"/>
<feature type="transmembrane region" description="Helical" evidence="5">
    <location>
        <begin position="185"/>
        <end position="203"/>
    </location>
</feature>
<dbReference type="eggNOG" id="KOG2322">
    <property type="taxonomic scope" value="Eukaryota"/>
</dbReference>
<feature type="region of interest" description="Disordered" evidence="6">
    <location>
        <begin position="1"/>
        <end position="43"/>
    </location>
</feature>
<accession>M3XJB9</accession>
<keyword evidence="3 5" id="KW-1133">Transmembrane helix</keyword>
<feature type="transmembrane region" description="Helical" evidence="5">
    <location>
        <begin position="95"/>
        <end position="116"/>
    </location>
</feature>
<name>M3XJB9_LATCH</name>
<feature type="compositionally biased region" description="Pro residues" evidence="6">
    <location>
        <begin position="32"/>
        <end position="43"/>
    </location>
</feature>
<dbReference type="PANTHER" id="PTHR23291">
    <property type="entry name" value="BAX INHIBITOR-RELATED"/>
    <property type="match status" value="1"/>
</dbReference>
<evidence type="ECO:0000256" key="2">
    <source>
        <dbReference type="ARBA" id="ARBA00022692"/>
    </source>
</evidence>